<evidence type="ECO:0000313" key="2">
    <source>
        <dbReference type="EMBL" id="KAJ1123291.1"/>
    </source>
</evidence>
<reference evidence="2" key="1">
    <citation type="journal article" date="2022" name="bioRxiv">
        <title>Sequencing and chromosome-scale assembly of the giantPleurodeles waltlgenome.</title>
        <authorList>
            <person name="Brown T."/>
            <person name="Elewa A."/>
            <person name="Iarovenko S."/>
            <person name="Subramanian E."/>
            <person name="Araus A.J."/>
            <person name="Petzold A."/>
            <person name="Susuki M."/>
            <person name="Suzuki K.-i.T."/>
            <person name="Hayashi T."/>
            <person name="Toyoda A."/>
            <person name="Oliveira C."/>
            <person name="Osipova E."/>
            <person name="Leigh N.D."/>
            <person name="Simon A."/>
            <person name="Yun M.H."/>
        </authorList>
    </citation>
    <scope>NUCLEOTIDE SEQUENCE</scope>
    <source>
        <strain evidence="2">20211129_DDA</strain>
        <tissue evidence="2">Liver</tissue>
    </source>
</reference>
<name>A0AAV7P4T0_PLEWA</name>
<evidence type="ECO:0000256" key="1">
    <source>
        <dbReference type="SAM" id="MobiDB-lite"/>
    </source>
</evidence>
<comment type="caution">
    <text evidence="2">The sequence shown here is derived from an EMBL/GenBank/DDBJ whole genome shotgun (WGS) entry which is preliminary data.</text>
</comment>
<evidence type="ECO:0000313" key="3">
    <source>
        <dbReference type="Proteomes" id="UP001066276"/>
    </source>
</evidence>
<sequence>MGPGASNTEAACPQERHRPEWGGESEGVPTPPPPNRMERSERRSARGPPLPHRDRIDCGMEDDWTSGCNGEVSGGESALKKGYRMSPLSVDPPPGLCGGGGTGEGSLLEEWYAQRGSA</sequence>
<accession>A0AAV7P4T0</accession>
<gene>
    <name evidence="2" type="ORF">NDU88_001762</name>
</gene>
<keyword evidence="3" id="KW-1185">Reference proteome</keyword>
<protein>
    <submittedName>
        <fullName evidence="2">Uncharacterized protein</fullName>
    </submittedName>
</protein>
<dbReference type="EMBL" id="JANPWB010000011">
    <property type="protein sequence ID" value="KAJ1123291.1"/>
    <property type="molecule type" value="Genomic_DNA"/>
</dbReference>
<dbReference type="AlphaFoldDB" id="A0AAV7P4T0"/>
<dbReference type="Proteomes" id="UP001066276">
    <property type="component" value="Chromosome 7"/>
</dbReference>
<organism evidence="2 3">
    <name type="scientific">Pleurodeles waltl</name>
    <name type="common">Iberian ribbed newt</name>
    <dbReference type="NCBI Taxonomy" id="8319"/>
    <lineage>
        <taxon>Eukaryota</taxon>
        <taxon>Metazoa</taxon>
        <taxon>Chordata</taxon>
        <taxon>Craniata</taxon>
        <taxon>Vertebrata</taxon>
        <taxon>Euteleostomi</taxon>
        <taxon>Amphibia</taxon>
        <taxon>Batrachia</taxon>
        <taxon>Caudata</taxon>
        <taxon>Salamandroidea</taxon>
        <taxon>Salamandridae</taxon>
        <taxon>Pleurodelinae</taxon>
        <taxon>Pleurodeles</taxon>
    </lineage>
</organism>
<feature type="region of interest" description="Disordered" evidence="1">
    <location>
        <begin position="1"/>
        <end position="63"/>
    </location>
</feature>
<proteinExistence type="predicted"/>